<comment type="caution">
    <text evidence="3">The sequence shown here is derived from an EMBL/GenBank/DDBJ whole genome shotgun (WGS) entry which is preliminary data.</text>
</comment>
<evidence type="ECO:0000313" key="3">
    <source>
        <dbReference type="EMBL" id="HIQ90182.1"/>
    </source>
</evidence>
<gene>
    <name evidence="3" type="ORF">IAB27_00940</name>
</gene>
<evidence type="ECO:0000256" key="1">
    <source>
        <dbReference type="SAM" id="Phobius"/>
    </source>
</evidence>
<feature type="transmembrane region" description="Helical" evidence="1">
    <location>
        <begin position="12"/>
        <end position="33"/>
    </location>
</feature>
<keyword evidence="1" id="KW-0472">Membrane</keyword>
<organism evidence="3 4">
    <name type="scientific">Candidatus Coprosoma intestinipullorum</name>
    <dbReference type="NCBI Taxonomy" id="2840752"/>
    <lineage>
        <taxon>Bacteria</taxon>
        <taxon>Bacillati</taxon>
        <taxon>Bacillota</taxon>
        <taxon>Bacillota incertae sedis</taxon>
        <taxon>Candidatus Coprosoma</taxon>
    </lineage>
</organism>
<dbReference type="InterPro" id="IPR012495">
    <property type="entry name" value="TadE-like_dom"/>
</dbReference>
<dbReference type="Proteomes" id="UP000886786">
    <property type="component" value="Unassembled WGS sequence"/>
</dbReference>
<sequence>MNKKGQALVEFILVLPILLLIIISMIDIGNIFLKKFDLNNDLETVATLYENGDMTNLNNYLEEENINLSENSKDDMITLTLSQKVSISTPVIQQVLGNEYEIKTSKTIFKQ</sequence>
<dbReference type="AlphaFoldDB" id="A0A9D1CXY7"/>
<dbReference type="Pfam" id="PF07811">
    <property type="entry name" value="TadE"/>
    <property type="match status" value="1"/>
</dbReference>
<protein>
    <submittedName>
        <fullName evidence="3">Pilus assembly protein</fullName>
    </submittedName>
</protein>
<dbReference type="EMBL" id="DVFV01000021">
    <property type="protein sequence ID" value="HIQ90182.1"/>
    <property type="molecule type" value="Genomic_DNA"/>
</dbReference>
<name>A0A9D1CXY7_9FIRM</name>
<evidence type="ECO:0000313" key="4">
    <source>
        <dbReference type="Proteomes" id="UP000886786"/>
    </source>
</evidence>
<evidence type="ECO:0000259" key="2">
    <source>
        <dbReference type="Pfam" id="PF07811"/>
    </source>
</evidence>
<reference evidence="3" key="2">
    <citation type="journal article" date="2021" name="PeerJ">
        <title>Extensive microbial diversity within the chicken gut microbiome revealed by metagenomics and culture.</title>
        <authorList>
            <person name="Gilroy R."/>
            <person name="Ravi A."/>
            <person name="Getino M."/>
            <person name="Pursley I."/>
            <person name="Horton D.L."/>
            <person name="Alikhan N.F."/>
            <person name="Baker D."/>
            <person name="Gharbi K."/>
            <person name="Hall N."/>
            <person name="Watson M."/>
            <person name="Adriaenssens E.M."/>
            <person name="Foster-Nyarko E."/>
            <person name="Jarju S."/>
            <person name="Secka A."/>
            <person name="Antonio M."/>
            <person name="Oren A."/>
            <person name="Chaudhuri R.R."/>
            <person name="La Ragione R."/>
            <person name="Hildebrand F."/>
            <person name="Pallen M.J."/>
        </authorList>
    </citation>
    <scope>NUCLEOTIDE SEQUENCE</scope>
    <source>
        <strain evidence="3">CHK147-3167</strain>
    </source>
</reference>
<reference evidence="3" key="1">
    <citation type="submission" date="2020-10" db="EMBL/GenBank/DDBJ databases">
        <authorList>
            <person name="Gilroy R."/>
        </authorList>
    </citation>
    <scope>NUCLEOTIDE SEQUENCE</scope>
    <source>
        <strain evidence="3">CHK147-3167</strain>
    </source>
</reference>
<keyword evidence="1" id="KW-1133">Transmembrane helix</keyword>
<keyword evidence="1" id="KW-0812">Transmembrane</keyword>
<feature type="domain" description="TadE-like" evidence="2">
    <location>
        <begin position="5"/>
        <end position="33"/>
    </location>
</feature>
<proteinExistence type="predicted"/>
<accession>A0A9D1CXY7</accession>